<dbReference type="AlphaFoldDB" id="A0A7X2MEU6"/>
<keyword evidence="6" id="KW-0342">GTP-binding</keyword>
<dbReference type="Pfam" id="PF01926">
    <property type="entry name" value="MMR_HSR1"/>
    <property type="match status" value="1"/>
</dbReference>
<feature type="non-terminal residue" evidence="9">
    <location>
        <position position="1"/>
    </location>
</feature>
<dbReference type="InterPro" id="IPR006073">
    <property type="entry name" value="GTP-bd"/>
</dbReference>
<dbReference type="Gene3D" id="3.40.50.300">
    <property type="entry name" value="P-loop containing nucleotide triphosphate hydrolases"/>
    <property type="match status" value="1"/>
</dbReference>
<dbReference type="GO" id="GO:0003924">
    <property type="term" value="F:GTPase activity"/>
    <property type="evidence" value="ECO:0007669"/>
    <property type="project" value="InterPro"/>
</dbReference>
<dbReference type="InterPro" id="IPR015349">
    <property type="entry name" value="OCT_dom"/>
</dbReference>
<dbReference type="PROSITE" id="PS51881">
    <property type="entry name" value="OCT"/>
    <property type="match status" value="1"/>
</dbReference>
<evidence type="ECO:0000256" key="4">
    <source>
        <dbReference type="ARBA" id="ARBA00022801"/>
    </source>
</evidence>
<dbReference type="PROSITE" id="PS51710">
    <property type="entry name" value="G_OBG"/>
    <property type="match status" value="1"/>
</dbReference>
<evidence type="ECO:0000256" key="6">
    <source>
        <dbReference type="ARBA" id="ARBA00023134"/>
    </source>
</evidence>
<accession>A0A7X2MEU6</accession>
<protein>
    <submittedName>
        <fullName evidence="9">Obg family GTPase CgtA</fullName>
    </submittedName>
</protein>
<dbReference type="InterPro" id="IPR006074">
    <property type="entry name" value="GTP1-OBG_CS"/>
</dbReference>
<evidence type="ECO:0000256" key="3">
    <source>
        <dbReference type="ARBA" id="ARBA00022741"/>
    </source>
</evidence>
<keyword evidence="2" id="KW-0963">Cytoplasm</keyword>
<dbReference type="Pfam" id="PF09269">
    <property type="entry name" value="DUF1967"/>
    <property type="match status" value="1"/>
</dbReference>
<evidence type="ECO:0000256" key="5">
    <source>
        <dbReference type="ARBA" id="ARBA00022842"/>
    </source>
</evidence>
<dbReference type="EMBL" id="WKKX01000211">
    <property type="protein sequence ID" value="MSE08237.1"/>
    <property type="molecule type" value="Genomic_DNA"/>
</dbReference>
<dbReference type="InterPro" id="IPR045086">
    <property type="entry name" value="OBG_GTPase"/>
</dbReference>
<evidence type="ECO:0000259" key="7">
    <source>
        <dbReference type="PROSITE" id="PS51710"/>
    </source>
</evidence>
<dbReference type="SUPFAM" id="SSF52540">
    <property type="entry name" value="P-loop containing nucleoside triphosphate hydrolases"/>
    <property type="match status" value="1"/>
</dbReference>
<evidence type="ECO:0000256" key="1">
    <source>
        <dbReference type="ARBA" id="ARBA00001946"/>
    </source>
</evidence>
<dbReference type="SUPFAM" id="SSF102741">
    <property type="entry name" value="Obg GTP-binding protein C-terminal domain"/>
    <property type="match status" value="1"/>
</dbReference>
<feature type="domain" description="OBG-type G" evidence="7">
    <location>
        <begin position="1"/>
        <end position="177"/>
    </location>
</feature>
<feature type="domain" description="OCT" evidence="8">
    <location>
        <begin position="196"/>
        <end position="274"/>
    </location>
</feature>
<dbReference type="InterPro" id="IPR027417">
    <property type="entry name" value="P-loop_NTPase"/>
</dbReference>
<dbReference type="PROSITE" id="PS00905">
    <property type="entry name" value="GTP1_OBG"/>
    <property type="match status" value="1"/>
</dbReference>
<dbReference type="PANTHER" id="PTHR11702">
    <property type="entry name" value="DEVELOPMENTALLY REGULATED GTP-BINDING PROTEIN-RELATED"/>
    <property type="match status" value="1"/>
</dbReference>
<reference evidence="9 10" key="1">
    <citation type="submission" date="2019-11" db="EMBL/GenBank/DDBJ databases">
        <title>Draft Genome Sequence of Plant Growth-Promoting Rhizosphere-Associated Bacteria.</title>
        <authorList>
            <person name="Vasilyev I.Y."/>
            <person name="Radchenko V."/>
            <person name="Ilnitskaya E.V."/>
        </authorList>
    </citation>
    <scope>NUCLEOTIDE SEQUENCE [LARGE SCALE GENOMIC DNA]</scope>
    <source>
        <strain evidence="9 10">VRA_01-1sq_f</strain>
    </source>
</reference>
<evidence type="ECO:0000259" key="8">
    <source>
        <dbReference type="PROSITE" id="PS51881"/>
    </source>
</evidence>
<comment type="caution">
    <text evidence="9">The sequence shown here is derived from an EMBL/GenBank/DDBJ whole genome shotgun (WGS) entry which is preliminary data.</text>
</comment>
<gene>
    <name evidence="9" type="primary">cgtA</name>
    <name evidence="9" type="ORF">GKC33_05790</name>
</gene>
<dbReference type="CDD" id="cd01898">
    <property type="entry name" value="Obg"/>
    <property type="match status" value="1"/>
</dbReference>
<dbReference type="PRINTS" id="PR00326">
    <property type="entry name" value="GTP1OBG"/>
</dbReference>
<dbReference type="GO" id="GO:0005525">
    <property type="term" value="F:GTP binding"/>
    <property type="evidence" value="ECO:0007669"/>
    <property type="project" value="UniProtKB-KW"/>
</dbReference>
<dbReference type="Gene3D" id="3.30.300.350">
    <property type="entry name" value="GTP-binding protein OBG, C-terminal domain"/>
    <property type="match status" value="1"/>
</dbReference>
<proteinExistence type="predicted"/>
<organism evidence="9 10">
    <name type="scientific">Ligilactobacillus salivarius</name>
    <dbReference type="NCBI Taxonomy" id="1624"/>
    <lineage>
        <taxon>Bacteria</taxon>
        <taxon>Bacillati</taxon>
        <taxon>Bacillota</taxon>
        <taxon>Bacilli</taxon>
        <taxon>Lactobacillales</taxon>
        <taxon>Lactobacillaceae</taxon>
        <taxon>Ligilactobacillus</taxon>
    </lineage>
</organism>
<dbReference type="PANTHER" id="PTHR11702:SF31">
    <property type="entry name" value="MITOCHONDRIAL RIBOSOME-ASSOCIATED GTPASE 2"/>
    <property type="match status" value="1"/>
</dbReference>
<evidence type="ECO:0000256" key="2">
    <source>
        <dbReference type="ARBA" id="ARBA00022490"/>
    </source>
</evidence>
<keyword evidence="5" id="KW-0460">Magnesium</keyword>
<evidence type="ECO:0000313" key="9">
    <source>
        <dbReference type="EMBL" id="MSE08237.1"/>
    </source>
</evidence>
<evidence type="ECO:0000313" key="10">
    <source>
        <dbReference type="Proteomes" id="UP000467635"/>
    </source>
</evidence>
<comment type="cofactor">
    <cofactor evidence="1">
        <name>Mg(2+)</name>
        <dbReference type="ChEBI" id="CHEBI:18420"/>
    </cofactor>
</comment>
<keyword evidence="3" id="KW-0547">Nucleotide-binding</keyword>
<dbReference type="NCBIfam" id="TIGR03595">
    <property type="entry name" value="Obg_CgtA_exten"/>
    <property type="match status" value="1"/>
</dbReference>
<dbReference type="Proteomes" id="UP000467635">
    <property type="component" value="Unassembled WGS sequence"/>
</dbReference>
<dbReference type="InterPro" id="IPR031167">
    <property type="entry name" value="G_OBG"/>
</dbReference>
<keyword evidence="4" id="KW-0378">Hydrolase</keyword>
<sequence length="274" mass="30763">ADVGLVGFPSVGKSTLLSVVTSAKPKIAEYHFTTLVPNLGMVRLDDGRDYVMADLPGLIEGASQGVGLGIQFLRHVERTRVILHLIDMSGVEGRDPYDDFVKINEELKVYDPTLLDRPQIVVASKMDMPDSAKNLAEFKVKLAKDKTLKQVPEVMEISSLTHQGLKELTHRTADILESTPKFETLAEKEQASKVYTFKEDEPAFKITRDSDATWVLSGEKLERLFKMTNFNHDESLMRFARQLRGMGVDDALRERGAKGGDLVRIEDFTFEFVE</sequence>
<name>A0A7X2MEU6_9LACO</name>
<dbReference type="InterPro" id="IPR036346">
    <property type="entry name" value="GTP-bd_prot_GTP1/OBG_C_sf"/>
</dbReference>